<dbReference type="AlphaFoldDB" id="A0A177AS52"/>
<feature type="transmembrane region" description="Helical" evidence="5">
    <location>
        <begin position="399"/>
        <end position="422"/>
    </location>
</feature>
<comment type="subcellular location">
    <subcellularLocation>
        <location evidence="1">Membrane</location>
        <topology evidence="1">Multi-pass membrane protein</topology>
    </subcellularLocation>
</comment>
<evidence type="ECO:0000313" key="8">
    <source>
        <dbReference type="Proteomes" id="UP000078046"/>
    </source>
</evidence>
<dbReference type="PANTHER" id="PTHR24064">
    <property type="entry name" value="SOLUTE CARRIER FAMILY 22 MEMBER"/>
    <property type="match status" value="1"/>
</dbReference>
<feature type="transmembrane region" description="Helical" evidence="5">
    <location>
        <begin position="473"/>
        <end position="492"/>
    </location>
</feature>
<feature type="transmembrane region" description="Helical" evidence="5">
    <location>
        <begin position="25"/>
        <end position="43"/>
    </location>
</feature>
<evidence type="ECO:0000256" key="4">
    <source>
        <dbReference type="ARBA" id="ARBA00023136"/>
    </source>
</evidence>
<dbReference type="PROSITE" id="PS50850">
    <property type="entry name" value="MFS"/>
    <property type="match status" value="1"/>
</dbReference>
<evidence type="ECO:0000256" key="2">
    <source>
        <dbReference type="ARBA" id="ARBA00022692"/>
    </source>
</evidence>
<evidence type="ECO:0000256" key="5">
    <source>
        <dbReference type="SAM" id="Phobius"/>
    </source>
</evidence>
<protein>
    <submittedName>
        <fullName evidence="7">Solute carrier family 22 member 1</fullName>
    </submittedName>
</protein>
<dbReference type="GO" id="GO:0016020">
    <property type="term" value="C:membrane"/>
    <property type="evidence" value="ECO:0007669"/>
    <property type="project" value="UniProtKB-SubCell"/>
</dbReference>
<name>A0A177AS52_9BILA</name>
<feature type="transmembrane region" description="Helical" evidence="5">
    <location>
        <begin position="370"/>
        <end position="392"/>
    </location>
</feature>
<feature type="transmembrane region" description="Helical" evidence="5">
    <location>
        <begin position="181"/>
        <end position="206"/>
    </location>
</feature>
<comment type="caution">
    <text evidence="7">The sequence shown here is derived from an EMBL/GenBank/DDBJ whole genome shotgun (WGS) entry which is preliminary data.</text>
</comment>
<dbReference type="GO" id="GO:0022857">
    <property type="term" value="F:transmembrane transporter activity"/>
    <property type="evidence" value="ECO:0007669"/>
    <property type="project" value="InterPro"/>
</dbReference>
<reference evidence="7 8" key="1">
    <citation type="submission" date="2016-04" db="EMBL/GenBank/DDBJ databases">
        <title>The genome of Intoshia linei affirms orthonectids as highly simplified spiralians.</title>
        <authorList>
            <person name="Mikhailov K.V."/>
            <person name="Slusarev G.S."/>
            <person name="Nikitin M.A."/>
            <person name="Logacheva M.D."/>
            <person name="Penin A."/>
            <person name="Aleoshin V."/>
            <person name="Panchin Y.V."/>
        </authorList>
    </citation>
    <scope>NUCLEOTIDE SEQUENCE [LARGE SCALE GENOMIC DNA]</scope>
    <source>
        <strain evidence="7">Intl2013</strain>
        <tissue evidence="7">Whole animal</tissue>
    </source>
</reference>
<evidence type="ECO:0000256" key="3">
    <source>
        <dbReference type="ARBA" id="ARBA00022989"/>
    </source>
</evidence>
<feature type="domain" description="Major facilitator superfamily (MFS) profile" evidence="6">
    <location>
        <begin position="28"/>
        <end position="493"/>
    </location>
</feature>
<keyword evidence="2 5" id="KW-0812">Transmembrane</keyword>
<dbReference type="OrthoDB" id="2261376at2759"/>
<evidence type="ECO:0000259" key="6">
    <source>
        <dbReference type="PROSITE" id="PS50850"/>
    </source>
</evidence>
<dbReference type="Pfam" id="PF00083">
    <property type="entry name" value="Sugar_tr"/>
    <property type="match status" value="1"/>
</dbReference>
<feature type="transmembrane region" description="Helical" evidence="5">
    <location>
        <begin position="242"/>
        <end position="268"/>
    </location>
</feature>
<feature type="transmembrane region" description="Helical" evidence="5">
    <location>
        <begin position="340"/>
        <end position="358"/>
    </location>
</feature>
<keyword evidence="3 5" id="KW-1133">Transmembrane helix</keyword>
<sequence>MDVNLSSKITYIAQKQLQHTRRYQILIYVLIAVFDCFCSNAHMNTMVFVGYTPKHRCAVNTNDTRYYSKHYNKTYETNYDLDYKCSIINDNLKSSECKYGHVYDKTPIETSIVTEWNLICKYNILPEVSQALFNFGIMSGAIMFGFLADRYGRKKIYVSCIIIQALIGACASFVQRYWEYIFLRMFVGACEQGVNIIGFTLAIELFMEKERAIFATSYSLFWSLGGVYFALLAYLLRNWRVLQFFISIPWIFSIVLLWILPESLIWLISKNRFKEADKILIFATRLYPNYSLEKNYLSNFAEMEQNRAGPSSIENGKPDIKAKKSSNIYDLFKTPNMRKVSICVSLLWFFNMSTYFGWSYHTPNLNGNVYLNYFIHQVIEALSFFMTMLLIIQYGRIKILIIFQIIAGLSCIIGVFIPKYLFSYNMRWLQLLFVIISKMGFSATAEIIYIYTPEIFPTCLRTTGKNTILMIRIIIVNNIVYTINAYLLTVIFA</sequence>
<organism evidence="7 8">
    <name type="scientific">Intoshia linei</name>
    <dbReference type="NCBI Taxonomy" id="1819745"/>
    <lineage>
        <taxon>Eukaryota</taxon>
        <taxon>Metazoa</taxon>
        <taxon>Spiralia</taxon>
        <taxon>Lophotrochozoa</taxon>
        <taxon>Mesozoa</taxon>
        <taxon>Orthonectida</taxon>
        <taxon>Rhopaluridae</taxon>
        <taxon>Intoshia</taxon>
    </lineage>
</organism>
<feature type="transmembrane region" description="Helical" evidence="5">
    <location>
        <begin position="428"/>
        <end position="452"/>
    </location>
</feature>
<dbReference type="InterPro" id="IPR036259">
    <property type="entry name" value="MFS_trans_sf"/>
</dbReference>
<feature type="transmembrane region" description="Helical" evidence="5">
    <location>
        <begin position="218"/>
        <end position="236"/>
    </location>
</feature>
<dbReference type="InterPro" id="IPR005828">
    <property type="entry name" value="MFS_sugar_transport-like"/>
</dbReference>
<gene>
    <name evidence="7" type="ORF">A3Q56_07464</name>
</gene>
<proteinExistence type="predicted"/>
<keyword evidence="4 5" id="KW-0472">Membrane</keyword>
<feature type="transmembrane region" description="Helical" evidence="5">
    <location>
        <begin position="131"/>
        <end position="149"/>
    </location>
</feature>
<evidence type="ECO:0000256" key="1">
    <source>
        <dbReference type="ARBA" id="ARBA00004141"/>
    </source>
</evidence>
<accession>A0A177AS52</accession>
<evidence type="ECO:0000313" key="7">
    <source>
        <dbReference type="EMBL" id="OAF64829.1"/>
    </source>
</evidence>
<dbReference type="InterPro" id="IPR020846">
    <property type="entry name" value="MFS_dom"/>
</dbReference>
<dbReference type="SUPFAM" id="SSF103473">
    <property type="entry name" value="MFS general substrate transporter"/>
    <property type="match status" value="1"/>
</dbReference>
<dbReference type="Gene3D" id="1.20.1250.20">
    <property type="entry name" value="MFS general substrate transporter like domains"/>
    <property type="match status" value="1"/>
</dbReference>
<keyword evidence="8" id="KW-1185">Reference proteome</keyword>
<dbReference type="EMBL" id="LWCA01001590">
    <property type="protein sequence ID" value="OAF64829.1"/>
    <property type="molecule type" value="Genomic_DNA"/>
</dbReference>
<feature type="transmembrane region" description="Helical" evidence="5">
    <location>
        <begin position="156"/>
        <end position="175"/>
    </location>
</feature>
<dbReference type="Proteomes" id="UP000078046">
    <property type="component" value="Unassembled WGS sequence"/>
</dbReference>